<evidence type="ECO:0000256" key="1">
    <source>
        <dbReference type="SAM" id="MobiDB-lite"/>
    </source>
</evidence>
<keyword evidence="2" id="KW-1185">Reference proteome</keyword>
<feature type="compositionally biased region" description="Basic and acidic residues" evidence="1">
    <location>
        <begin position="54"/>
        <end position="64"/>
    </location>
</feature>
<accession>A0A1I7YDD0</accession>
<proteinExistence type="predicted"/>
<reference evidence="3" key="1">
    <citation type="submission" date="2016-11" db="UniProtKB">
        <authorList>
            <consortium name="WormBaseParasite"/>
        </authorList>
    </citation>
    <scope>IDENTIFICATION</scope>
</reference>
<name>A0A1I7YDD0_9BILA</name>
<sequence length="152" mass="16924">MAGHNEKYNFAVPNYFSFNNIDSHNVSADDDFFDQSVIGASCMVEPKEDENELPEDKKPKKEAAPAKLEGQQRCTDKAPERKVLAPSSSRPEVLSSDVRSRVLGPGKAPMMQRPQQAPAPVPRSVDPSKKRRSLNDMFNLENFAVLNPSQHT</sequence>
<dbReference type="WBParaSite" id="L893_g15183.t1">
    <property type="protein sequence ID" value="L893_g15183.t1"/>
    <property type="gene ID" value="L893_g15183"/>
</dbReference>
<feature type="region of interest" description="Disordered" evidence="1">
    <location>
        <begin position="43"/>
        <end position="136"/>
    </location>
</feature>
<feature type="compositionally biased region" description="Low complexity" evidence="1">
    <location>
        <begin position="108"/>
        <end position="118"/>
    </location>
</feature>
<protein>
    <submittedName>
        <fullName evidence="3">Auxilin-related protein 2</fullName>
    </submittedName>
</protein>
<evidence type="ECO:0000313" key="3">
    <source>
        <dbReference type="WBParaSite" id="L893_g15183.t1"/>
    </source>
</evidence>
<dbReference type="AlphaFoldDB" id="A0A1I7YDD0"/>
<feature type="compositionally biased region" description="Basic and acidic residues" evidence="1">
    <location>
        <begin position="74"/>
        <end position="83"/>
    </location>
</feature>
<evidence type="ECO:0000313" key="2">
    <source>
        <dbReference type="Proteomes" id="UP000095287"/>
    </source>
</evidence>
<organism evidence="2 3">
    <name type="scientific">Steinernema glaseri</name>
    <dbReference type="NCBI Taxonomy" id="37863"/>
    <lineage>
        <taxon>Eukaryota</taxon>
        <taxon>Metazoa</taxon>
        <taxon>Ecdysozoa</taxon>
        <taxon>Nematoda</taxon>
        <taxon>Chromadorea</taxon>
        <taxon>Rhabditida</taxon>
        <taxon>Tylenchina</taxon>
        <taxon>Panagrolaimomorpha</taxon>
        <taxon>Strongyloidoidea</taxon>
        <taxon>Steinernematidae</taxon>
        <taxon>Steinernema</taxon>
    </lineage>
</organism>
<dbReference type="Proteomes" id="UP000095287">
    <property type="component" value="Unplaced"/>
</dbReference>